<proteinExistence type="predicted"/>
<reference evidence="2 3" key="1">
    <citation type="submission" date="2019-08" db="EMBL/GenBank/DDBJ databases">
        <title>Bacillus genomes from the desert of Cuatro Cienegas, Coahuila.</title>
        <authorList>
            <person name="Olmedo-Alvarez G."/>
        </authorList>
    </citation>
    <scope>NUCLEOTIDE SEQUENCE [LARGE SCALE GENOMIC DNA]</scope>
    <source>
        <strain evidence="2 3">CH88_3T</strain>
    </source>
</reference>
<sequence>MKDWEAAYIAGIIDGEGSILLTRIHKNDFRRPCITIASTDIELLEFVQSTIGGAIVRKKNYKPTIHKNSFSLNVKSKRDVLNTLKCIYPYLRVELKRRRAIYILDNYELVTKRNGKYKLEEKLKKIKFEEAFFNLK</sequence>
<dbReference type="EMBL" id="VTEU01000002">
    <property type="protein sequence ID" value="TYS60101.1"/>
    <property type="molecule type" value="Genomic_DNA"/>
</dbReference>
<gene>
    <name evidence="2" type="ORF">FZC74_08115</name>
</gene>
<dbReference type="InterPro" id="IPR004860">
    <property type="entry name" value="LAGLIDADG_dom"/>
</dbReference>
<evidence type="ECO:0000259" key="1">
    <source>
        <dbReference type="Pfam" id="PF14528"/>
    </source>
</evidence>
<dbReference type="InterPro" id="IPR027434">
    <property type="entry name" value="Homing_endonucl"/>
</dbReference>
<dbReference type="Pfam" id="PF14528">
    <property type="entry name" value="LAGLIDADG_3"/>
    <property type="match status" value="1"/>
</dbReference>
<dbReference type="RefSeq" id="WP_148965554.1">
    <property type="nucleotide sequence ID" value="NZ_VTEU01000002.1"/>
</dbReference>
<dbReference type="Gene3D" id="3.10.28.10">
    <property type="entry name" value="Homing endonucleases"/>
    <property type="match status" value="1"/>
</dbReference>
<comment type="caution">
    <text evidence="2">The sequence shown here is derived from an EMBL/GenBank/DDBJ whole genome shotgun (WGS) entry which is preliminary data.</text>
</comment>
<dbReference type="AlphaFoldDB" id="A0AA94WR09"/>
<feature type="domain" description="Homing endonuclease LAGLIDADG" evidence="1">
    <location>
        <begin position="3"/>
        <end position="51"/>
    </location>
</feature>
<protein>
    <recommendedName>
        <fullName evidence="1">Homing endonuclease LAGLIDADG domain-containing protein</fullName>
    </recommendedName>
</protein>
<name>A0AA94WR09_9BACI</name>
<dbReference type="GO" id="GO:0004519">
    <property type="term" value="F:endonuclease activity"/>
    <property type="evidence" value="ECO:0007669"/>
    <property type="project" value="InterPro"/>
</dbReference>
<dbReference type="SUPFAM" id="SSF55608">
    <property type="entry name" value="Homing endonucleases"/>
    <property type="match status" value="1"/>
</dbReference>
<accession>A0AA94WR09</accession>
<evidence type="ECO:0000313" key="2">
    <source>
        <dbReference type="EMBL" id="TYS60101.1"/>
    </source>
</evidence>
<organism evidence="2 3">
    <name type="scientific">Sutcliffiella horikoshii</name>
    <dbReference type="NCBI Taxonomy" id="79883"/>
    <lineage>
        <taxon>Bacteria</taxon>
        <taxon>Bacillati</taxon>
        <taxon>Bacillota</taxon>
        <taxon>Bacilli</taxon>
        <taxon>Bacillales</taxon>
        <taxon>Bacillaceae</taxon>
        <taxon>Sutcliffiella</taxon>
    </lineage>
</organism>
<dbReference type="Proteomes" id="UP000323393">
    <property type="component" value="Unassembled WGS sequence"/>
</dbReference>
<evidence type="ECO:0000313" key="3">
    <source>
        <dbReference type="Proteomes" id="UP000323393"/>
    </source>
</evidence>